<evidence type="ECO:0000259" key="1">
    <source>
        <dbReference type="PROSITE" id="PS51352"/>
    </source>
</evidence>
<evidence type="ECO:0000313" key="3">
    <source>
        <dbReference type="EMBL" id="WQG90783.1"/>
    </source>
</evidence>
<dbReference type="SUPFAM" id="SSF52833">
    <property type="entry name" value="Thioredoxin-like"/>
    <property type="match status" value="1"/>
</dbReference>
<dbReference type="Proteomes" id="UP001326715">
    <property type="component" value="Chromosome"/>
</dbReference>
<dbReference type="Proteomes" id="UP000183788">
    <property type="component" value="Unassembled WGS sequence"/>
</dbReference>
<dbReference type="InterPro" id="IPR036249">
    <property type="entry name" value="Thioredoxin-like_sf"/>
</dbReference>
<dbReference type="RefSeq" id="WP_083571757.1">
    <property type="nucleotide sequence ID" value="NZ_CP139972.1"/>
</dbReference>
<dbReference type="EMBL" id="FPIZ01000020">
    <property type="protein sequence ID" value="SFW81910.1"/>
    <property type="molecule type" value="Genomic_DNA"/>
</dbReference>
<proteinExistence type="predicted"/>
<dbReference type="InterPro" id="IPR050553">
    <property type="entry name" value="Thioredoxin_ResA/DsbE_sf"/>
</dbReference>
<evidence type="ECO:0000313" key="4">
    <source>
        <dbReference type="Proteomes" id="UP000183788"/>
    </source>
</evidence>
<dbReference type="STRING" id="1004.SAMN05661012_05162"/>
<dbReference type="PANTHER" id="PTHR42852:SF17">
    <property type="entry name" value="THIOREDOXIN-LIKE PROTEIN HI_1115"/>
    <property type="match status" value="1"/>
</dbReference>
<organism evidence="2 4">
    <name type="scientific">Chitinophaga sancti</name>
    <dbReference type="NCBI Taxonomy" id="1004"/>
    <lineage>
        <taxon>Bacteria</taxon>
        <taxon>Pseudomonadati</taxon>
        <taxon>Bacteroidota</taxon>
        <taxon>Chitinophagia</taxon>
        <taxon>Chitinophagales</taxon>
        <taxon>Chitinophagaceae</taxon>
        <taxon>Chitinophaga</taxon>
    </lineage>
</organism>
<evidence type="ECO:0000313" key="5">
    <source>
        <dbReference type="Proteomes" id="UP001326715"/>
    </source>
</evidence>
<feature type="domain" description="Thioredoxin" evidence="1">
    <location>
        <begin position="272"/>
        <end position="419"/>
    </location>
</feature>
<name>A0A1K1SC86_9BACT</name>
<gene>
    <name evidence="2" type="ORF">SAMN05661012_05162</name>
    <name evidence="3" type="ORF">SR876_04685</name>
</gene>
<dbReference type="GO" id="GO:0016491">
    <property type="term" value="F:oxidoreductase activity"/>
    <property type="evidence" value="ECO:0007669"/>
    <property type="project" value="InterPro"/>
</dbReference>
<dbReference type="CDD" id="cd02966">
    <property type="entry name" value="TlpA_like_family"/>
    <property type="match status" value="1"/>
</dbReference>
<reference evidence="3 5" key="2">
    <citation type="submission" date="2023-11" db="EMBL/GenBank/DDBJ databases">
        <title>MicrobeMod: A computational toolkit for identifying prokaryotic methylation and restriction-modification with nanopore sequencing.</title>
        <authorList>
            <person name="Crits-Christoph A."/>
            <person name="Kang S.C."/>
            <person name="Lee H."/>
            <person name="Ostrov N."/>
        </authorList>
    </citation>
    <scope>NUCLEOTIDE SEQUENCE [LARGE SCALE GENOMIC DNA]</scope>
    <source>
        <strain evidence="3 5">ATCC 23090</strain>
    </source>
</reference>
<sequence length="424" mass="48086">MKTTKIIISALIICMPWISSAQGIIKFENRVQKMSKETNPQKNVIELQSIISDYNLDPIKNAEELDVLHGTVALSYLASGNYPMFEQYIKAIKNKFNQTSYMNMGTYDLLTRKIDFDYALSLAKKTVDLYESYIDDKAARPISIPEEAWERWIKMAAYPYYETYASALYLNHEAQKALMYEEKALQGKKSEEIMQSSLELYAELLISQGRTEKAYDILIDRVNIGNSSLKMNDLLKQLLIIRTGSLDRSTAILDSIQSNTSVNYKDKLLKESVKDELAPNFMLSDVNGKEISLDDLKGKVVVLDFWATWCAPCIASMPAMKKVSGKQPDVVFIFIATQEQGKDPLSRIRAYLKKNGFPLNVLIDTPSKTNSDLFSTANLYRINALPTKFVIDKNGKIRFISSGFSSDTELINELEAMISITKLY</sequence>
<reference evidence="2 4" key="1">
    <citation type="submission" date="2016-11" db="EMBL/GenBank/DDBJ databases">
        <authorList>
            <person name="Jaros S."/>
            <person name="Januszkiewicz K."/>
            <person name="Wedrychowicz H."/>
        </authorList>
    </citation>
    <scope>NUCLEOTIDE SEQUENCE [LARGE SCALE GENOMIC DNA]</scope>
    <source>
        <strain evidence="2 4">DSM 784</strain>
    </source>
</reference>
<dbReference type="EMBL" id="CP140154">
    <property type="protein sequence ID" value="WQG90783.1"/>
    <property type="molecule type" value="Genomic_DNA"/>
</dbReference>
<dbReference type="GO" id="GO:0016209">
    <property type="term" value="F:antioxidant activity"/>
    <property type="evidence" value="ECO:0007669"/>
    <property type="project" value="InterPro"/>
</dbReference>
<dbReference type="InterPro" id="IPR000866">
    <property type="entry name" value="AhpC/TSA"/>
</dbReference>
<dbReference type="Gene3D" id="3.40.30.10">
    <property type="entry name" value="Glutaredoxin"/>
    <property type="match status" value="1"/>
</dbReference>
<dbReference type="InterPro" id="IPR013766">
    <property type="entry name" value="Thioredoxin_domain"/>
</dbReference>
<keyword evidence="5" id="KW-1185">Reference proteome</keyword>
<protein>
    <submittedName>
        <fullName evidence="2">Peroxiredoxin</fullName>
    </submittedName>
    <submittedName>
        <fullName evidence="3">TlpA disulfide reductase family protein</fullName>
    </submittedName>
</protein>
<dbReference type="PANTHER" id="PTHR42852">
    <property type="entry name" value="THIOL:DISULFIDE INTERCHANGE PROTEIN DSBE"/>
    <property type="match status" value="1"/>
</dbReference>
<dbReference type="AlphaFoldDB" id="A0A1K1SC86"/>
<accession>A0A1K1SC86</accession>
<dbReference type="PROSITE" id="PS51352">
    <property type="entry name" value="THIOREDOXIN_2"/>
    <property type="match status" value="1"/>
</dbReference>
<evidence type="ECO:0000313" key="2">
    <source>
        <dbReference type="EMBL" id="SFW81910.1"/>
    </source>
</evidence>
<dbReference type="Pfam" id="PF00578">
    <property type="entry name" value="AhpC-TSA"/>
    <property type="match status" value="1"/>
</dbReference>
<dbReference type="OrthoDB" id="634996at2"/>